<name>A0AAV2PM95_MEGNR</name>
<evidence type="ECO:0000313" key="3">
    <source>
        <dbReference type="Proteomes" id="UP001497623"/>
    </source>
</evidence>
<dbReference type="EMBL" id="CAXKWB010000652">
    <property type="protein sequence ID" value="CAL4061584.1"/>
    <property type="molecule type" value="Genomic_DNA"/>
</dbReference>
<dbReference type="Proteomes" id="UP001497623">
    <property type="component" value="Unassembled WGS sequence"/>
</dbReference>
<reference evidence="2 3" key="1">
    <citation type="submission" date="2024-05" db="EMBL/GenBank/DDBJ databases">
        <authorList>
            <person name="Wallberg A."/>
        </authorList>
    </citation>
    <scope>NUCLEOTIDE SEQUENCE [LARGE SCALE GENOMIC DNA]</scope>
</reference>
<gene>
    <name evidence="2" type="ORF">MNOR_LOCUS2217</name>
</gene>
<feature type="non-terminal residue" evidence="2">
    <location>
        <position position="1"/>
    </location>
</feature>
<evidence type="ECO:0000256" key="1">
    <source>
        <dbReference type="SAM" id="SignalP"/>
    </source>
</evidence>
<protein>
    <submittedName>
        <fullName evidence="2">Uncharacterized protein</fullName>
    </submittedName>
</protein>
<feature type="signal peptide" evidence="1">
    <location>
        <begin position="1"/>
        <end position="20"/>
    </location>
</feature>
<feature type="chain" id="PRO_5043976952" evidence="1">
    <location>
        <begin position="21"/>
        <end position="104"/>
    </location>
</feature>
<keyword evidence="1" id="KW-0732">Signal</keyword>
<comment type="caution">
    <text evidence="2">The sequence shown here is derived from an EMBL/GenBank/DDBJ whole genome shotgun (WGS) entry which is preliminary data.</text>
</comment>
<dbReference type="AlphaFoldDB" id="A0AAV2PM95"/>
<evidence type="ECO:0000313" key="2">
    <source>
        <dbReference type="EMBL" id="CAL4061584.1"/>
    </source>
</evidence>
<proteinExistence type="predicted"/>
<accession>A0AAV2PM95</accession>
<keyword evidence="3" id="KW-1185">Reference proteome</keyword>
<feature type="non-terminal residue" evidence="2">
    <location>
        <position position="104"/>
    </location>
</feature>
<organism evidence="2 3">
    <name type="scientific">Meganyctiphanes norvegica</name>
    <name type="common">Northern krill</name>
    <name type="synonym">Thysanopoda norvegica</name>
    <dbReference type="NCBI Taxonomy" id="48144"/>
    <lineage>
        <taxon>Eukaryota</taxon>
        <taxon>Metazoa</taxon>
        <taxon>Ecdysozoa</taxon>
        <taxon>Arthropoda</taxon>
        <taxon>Crustacea</taxon>
        <taxon>Multicrustacea</taxon>
        <taxon>Malacostraca</taxon>
        <taxon>Eumalacostraca</taxon>
        <taxon>Eucarida</taxon>
        <taxon>Euphausiacea</taxon>
        <taxon>Euphausiidae</taxon>
        <taxon>Meganyctiphanes</taxon>
    </lineage>
</organism>
<sequence length="104" mass="11955">SWHDFSPVFILVFFILYSESKLYHNGCIDMVSPQCVFSDDLQDDYSVRTPYHNGCIDMVSFQSDSSCGFEDNYSVRRTFYIVCIYMASPLCVFSDALLDIVSLL</sequence>